<organism evidence="2 3">
    <name type="scientific">Sphingopyxis flava</name>
    <dbReference type="NCBI Taxonomy" id="1507287"/>
    <lineage>
        <taxon>Bacteria</taxon>
        <taxon>Pseudomonadati</taxon>
        <taxon>Pseudomonadota</taxon>
        <taxon>Alphaproteobacteria</taxon>
        <taxon>Sphingomonadales</taxon>
        <taxon>Sphingomonadaceae</taxon>
        <taxon>Sphingopyxis</taxon>
    </lineage>
</organism>
<keyword evidence="3" id="KW-1185">Reference proteome</keyword>
<dbReference type="EMBL" id="FUYP01000001">
    <property type="protein sequence ID" value="SKB27248.1"/>
    <property type="molecule type" value="Genomic_DNA"/>
</dbReference>
<dbReference type="AlphaFoldDB" id="A0A1T4ZWZ1"/>
<name>A0A1T4ZWZ1_9SPHN</name>
<evidence type="ECO:0000256" key="1">
    <source>
        <dbReference type="SAM" id="MobiDB-lite"/>
    </source>
</evidence>
<dbReference type="OrthoDB" id="7473872at2"/>
<evidence type="ECO:0008006" key="4">
    <source>
        <dbReference type="Google" id="ProtNLM"/>
    </source>
</evidence>
<dbReference type="Proteomes" id="UP000190044">
    <property type="component" value="Unassembled WGS sequence"/>
</dbReference>
<dbReference type="RefSeq" id="WP_079636888.1">
    <property type="nucleotide sequence ID" value="NZ_FUYP01000001.1"/>
</dbReference>
<proteinExistence type="predicted"/>
<evidence type="ECO:0000313" key="2">
    <source>
        <dbReference type="EMBL" id="SKB27248.1"/>
    </source>
</evidence>
<reference evidence="3" key="1">
    <citation type="submission" date="2017-02" db="EMBL/GenBank/DDBJ databases">
        <authorList>
            <person name="Varghese N."/>
            <person name="Submissions S."/>
        </authorList>
    </citation>
    <scope>NUCLEOTIDE SEQUENCE [LARGE SCALE GENOMIC DNA]</scope>
    <source>
        <strain evidence="3">R11H</strain>
    </source>
</reference>
<gene>
    <name evidence="2" type="ORF">SAMN06295937_1001286</name>
</gene>
<protein>
    <recommendedName>
        <fullName evidence="4">Phage tail tube protein, GTA-gp10</fullName>
    </recommendedName>
</protein>
<feature type="region of interest" description="Disordered" evidence="1">
    <location>
        <begin position="98"/>
        <end position="137"/>
    </location>
</feature>
<accession>A0A1T4ZWZ1</accession>
<evidence type="ECO:0000313" key="3">
    <source>
        <dbReference type="Proteomes" id="UP000190044"/>
    </source>
</evidence>
<sequence length="137" mass="14250">MNPLKGEAPLKLGDGREFIFQLDFEALVEAEQAYGKPLPRLMADAAQGYVGAVRALLLGGLRRHHPDFTADDATAIILTDFEAVANGMMAAVDAAFPKAEGKESGNAVPTGPTSGRDGAKAGSTRTPSGGKRRAPSN</sequence>